<dbReference type="EMBL" id="OM117615">
    <property type="protein sequence ID" value="UZT67774.1"/>
    <property type="molecule type" value="Genomic_DNA"/>
</dbReference>
<protein>
    <submittedName>
        <fullName evidence="2">ATP synthase F0 subunit 8</fullName>
    </submittedName>
</protein>
<keyword evidence="1" id="KW-1133">Transmembrane helix</keyword>
<keyword evidence="1" id="KW-0812">Transmembrane</keyword>
<dbReference type="RefSeq" id="YP_010584272.1">
    <property type="nucleotide sequence ID" value="NC_069205.1"/>
</dbReference>
<dbReference type="EMBL" id="OM117614">
    <property type="protein sequence ID" value="UZT67761.1"/>
    <property type="molecule type" value="Genomic_DNA"/>
</dbReference>
<gene>
    <name evidence="2" type="primary">ATP8</name>
</gene>
<organism evidence="2">
    <name type="scientific">Paracanthobdella livanowi</name>
    <dbReference type="NCBI Taxonomy" id="2905687"/>
    <lineage>
        <taxon>Eukaryota</taxon>
        <taxon>Metazoa</taxon>
        <taxon>Spiralia</taxon>
        <taxon>Lophotrochozoa</taxon>
        <taxon>Annelida</taxon>
        <taxon>Clitellata</taxon>
        <taxon>Hirudinea</taxon>
        <taxon>Acanthobdellida</taxon>
        <taxon>Paracanthobdella</taxon>
    </lineage>
</organism>
<keyword evidence="2" id="KW-0496">Mitochondrion</keyword>
<evidence type="ECO:0000256" key="1">
    <source>
        <dbReference type="SAM" id="Phobius"/>
    </source>
</evidence>
<dbReference type="GeneID" id="77421997"/>
<dbReference type="AlphaFoldDB" id="A0A9E8K0Y1"/>
<feature type="transmembrane region" description="Helical" evidence="1">
    <location>
        <begin position="6"/>
        <end position="30"/>
    </location>
</feature>
<sequence length="52" mass="6396">MPHLSPMNWLITLTLSFLMITLLSSSWWWVMTHQFKTIIKETNKFENPTWKW</sequence>
<dbReference type="CTD" id="4509"/>
<accession>A0A9E8K0Y1</accession>
<reference evidence="2" key="2">
    <citation type="submission" date="2022-01" db="EMBL/GenBank/DDBJ databases">
        <authorList>
            <person name="Bolbat A."/>
        </authorList>
    </citation>
    <scope>NUCLEOTIDE SEQUENCE</scope>
</reference>
<name>A0A9E8K0Y1_9ANNE</name>
<keyword evidence="1" id="KW-0472">Membrane</keyword>
<evidence type="ECO:0000313" key="2">
    <source>
        <dbReference type="EMBL" id="UZT67761.1"/>
    </source>
</evidence>
<geneLocation type="mitochondrion" evidence="2"/>
<reference evidence="2" key="1">
    <citation type="journal article" date="2022" name="Diversity (Basel)">
        <title>Genome-Based Taxa Delimitation (GBTD): A New Approach.</title>
        <authorList>
            <person name="Bolbat A."/>
            <person name="Bukin Y."/>
            <person name="Kaygorodova I."/>
        </authorList>
    </citation>
    <scope>NUCLEOTIDE SEQUENCE</scope>
</reference>
<proteinExistence type="predicted"/>